<dbReference type="AlphaFoldDB" id="A0A2B7Y207"/>
<gene>
    <name evidence="2" type="ORF">AJ79_00742</name>
</gene>
<protein>
    <submittedName>
        <fullName evidence="2">Uncharacterized protein</fullName>
    </submittedName>
</protein>
<evidence type="ECO:0000313" key="2">
    <source>
        <dbReference type="EMBL" id="PGH18114.1"/>
    </source>
</evidence>
<feature type="compositionally biased region" description="Basic residues" evidence="1">
    <location>
        <begin position="1"/>
        <end position="12"/>
    </location>
</feature>
<feature type="compositionally biased region" description="Basic and acidic residues" evidence="1">
    <location>
        <begin position="80"/>
        <end position="94"/>
    </location>
</feature>
<feature type="region of interest" description="Disordered" evidence="1">
    <location>
        <begin position="1"/>
        <end position="94"/>
    </location>
</feature>
<organism evidence="2 3">
    <name type="scientific">Helicocarpus griseus UAMH5409</name>
    <dbReference type="NCBI Taxonomy" id="1447875"/>
    <lineage>
        <taxon>Eukaryota</taxon>
        <taxon>Fungi</taxon>
        <taxon>Dikarya</taxon>
        <taxon>Ascomycota</taxon>
        <taxon>Pezizomycotina</taxon>
        <taxon>Eurotiomycetes</taxon>
        <taxon>Eurotiomycetidae</taxon>
        <taxon>Onygenales</taxon>
        <taxon>Ajellomycetaceae</taxon>
        <taxon>Helicocarpus</taxon>
    </lineage>
</organism>
<reference evidence="2 3" key="1">
    <citation type="submission" date="2017-10" db="EMBL/GenBank/DDBJ databases">
        <title>Comparative genomics in systemic dimorphic fungi from Ajellomycetaceae.</title>
        <authorList>
            <person name="Munoz J.F."/>
            <person name="Mcewen J.G."/>
            <person name="Clay O.K."/>
            <person name="Cuomo C.A."/>
        </authorList>
    </citation>
    <scope>NUCLEOTIDE SEQUENCE [LARGE SCALE GENOMIC DNA]</scope>
    <source>
        <strain evidence="2 3">UAMH5409</strain>
    </source>
</reference>
<accession>A0A2B7Y207</accession>
<dbReference type="OrthoDB" id="4187965at2759"/>
<dbReference type="Proteomes" id="UP000223968">
    <property type="component" value="Unassembled WGS sequence"/>
</dbReference>
<comment type="caution">
    <text evidence="2">The sequence shown here is derived from an EMBL/GenBank/DDBJ whole genome shotgun (WGS) entry which is preliminary data.</text>
</comment>
<keyword evidence="3" id="KW-1185">Reference proteome</keyword>
<dbReference type="EMBL" id="PDNB01000006">
    <property type="protein sequence ID" value="PGH18114.1"/>
    <property type="molecule type" value="Genomic_DNA"/>
</dbReference>
<proteinExistence type="predicted"/>
<sequence>MSGAGKRRRRGGGGHGQNGSNSPQNNHAQYDGASGGNAGQRPAMNSPPGSPKSPLRGMGPPPGTPGFGSIQGQMMGGDDVPLRDPARDPERSPKFTDICRNIDLPSDAYSLNSGVSMISFVVLELQPRSSQRLSSTYDSLVGDECLFLPSHNAP</sequence>
<evidence type="ECO:0000313" key="3">
    <source>
        <dbReference type="Proteomes" id="UP000223968"/>
    </source>
</evidence>
<evidence type="ECO:0000256" key="1">
    <source>
        <dbReference type="SAM" id="MobiDB-lite"/>
    </source>
</evidence>
<name>A0A2B7Y207_9EURO</name>